<dbReference type="GO" id="GO:0034196">
    <property type="term" value="P:acylglycerol transport"/>
    <property type="evidence" value="ECO:0007669"/>
    <property type="project" value="InterPro"/>
</dbReference>
<dbReference type="Proteomes" id="UP000836841">
    <property type="component" value="Chromosome 4"/>
</dbReference>
<name>A0AAU9S9L0_THLAR</name>
<accession>A0AAU9S9L0</accession>
<protein>
    <recommendedName>
        <fullName evidence="3">Protein TRIGALACTOSYLDIACYLGLYCEROL 4, chloroplastic</fullName>
    </recommendedName>
</protein>
<dbReference type="EMBL" id="OU466860">
    <property type="protein sequence ID" value="CAH2057984.1"/>
    <property type="molecule type" value="Genomic_DNA"/>
</dbReference>
<dbReference type="PANTHER" id="PTHR34954">
    <property type="entry name" value="EXPRESSED PROTEIN"/>
    <property type="match status" value="1"/>
</dbReference>
<evidence type="ECO:0008006" key="3">
    <source>
        <dbReference type="Google" id="ProtNLM"/>
    </source>
</evidence>
<dbReference type="GO" id="GO:1990052">
    <property type="term" value="P:ER to chloroplast lipid transport"/>
    <property type="evidence" value="ECO:0007669"/>
    <property type="project" value="InterPro"/>
</dbReference>
<keyword evidence="2" id="KW-1185">Reference proteome</keyword>
<evidence type="ECO:0000313" key="2">
    <source>
        <dbReference type="Proteomes" id="UP000836841"/>
    </source>
</evidence>
<dbReference type="GO" id="GO:0009941">
    <property type="term" value="C:chloroplast envelope"/>
    <property type="evidence" value="ECO:0007669"/>
    <property type="project" value="TreeGrafter"/>
</dbReference>
<dbReference type="AlphaFoldDB" id="A0AAU9S9L0"/>
<dbReference type="GO" id="GO:0070300">
    <property type="term" value="F:phosphatidic acid binding"/>
    <property type="evidence" value="ECO:0007669"/>
    <property type="project" value="InterPro"/>
</dbReference>
<gene>
    <name evidence="1" type="ORF">TAV2_LOCUS12322</name>
</gene>
<sequence>MANLDSAIDSVFWDHNISSPQTLEGTARSVPGAPFPVDGARASRSHRIQQLSLLREGFPLGIIPSFAPSSDKRLGSFSLNSLLLSPSSSNWWVGLVGQFKPKKLFADVKANIRNAEEWDLQLFKDTTKHIVDKSLYSIGLWTQIALGSSSSLLLNAERLGDKNGLRKKLMFVHPLEKHDLTVEAAWPDLFLDHKGRFWDVPESLNFDVSSLAPETGLRYRFGLHKSKGDPQPVNAVSASGGDAPTSLMPGLCAKAAVSYKANRDLWRPQEKENETGEEDTPVFLPYDLRLKEPHAAISGIVGSSLAAWITGRGMLVNGKKRSPISADVFGSACYTFQKGRFSKLYGDLTRVDARVDVSSASALAQRIFHAIRRSPGGDKSSDDALWSPRLNLIFQQQVAGPIVFKVDSQFQAGAGKYGARMEDLIYSLNYSLRLLESGKVVAWYSPKRKEGMIELRVFEF</sequence>
<proteinExistence type="predicted"/>
<dbReference type="InterPro" id="IPR044160">
    <property type="entry name" value="TGD4-like"/>
</dbReference>
<dbReference type="PANTHER" id="PTHR34954:SF3">
    <property type="entry name" value="EXPRESSED PROTEIN"/>
    <property type="match status" value="1"/>
</dbReference>
<evidence type="ECO:0000313" key="1">
    <source>
        <dbReference type="EMBL" id="CAH2057984.1"/>
    </source>
</evidence>
<reference evidence="1 2" key="1">
    <citation type="submission" date="2022-03" db="EMBL/GenBank/DDBJ databases">
        <authorList>
            <person name="Nunn A."/>
            <person name="Chopra R."/>
            <person name="Nunn A."/>
            <person name="Contreras Garrido A."/>
        </authorList>
    </citation>
    <scope>NUCLEOTIDE SEQUENCE [LARGE SCALE GENOMIC DNA]</scope>
</reference>
<organism evidence="1 2">
    <name type="scientific">Thlaspi arvense</name>
    <name type="common">Field penny-cress</name>
    <dbReference type="NCBI Taxonomy" id="13288"/>
    <lineage>
        <taxon>Eukaryota</taxon>
        <taxon>Viridiplantae</taxon>
        <taxon>Streptophyta</taxon>
        <taxon>Embryophyta</taxon>
        <taxon>Tracheophyta</taxon>
        <taxon>Spermatophyta</taxon>
        <taxon>Magnoliopsida</taxon>
        <taxon>eudicotyledons</taxon>
        <taxon>Gunneridae</taxon>
        <taxon>Pentapetalae</taxon>
        <taxon>rosids</taxon>
        <taxon>malvids</taxon>
        <taxon>Brassicales</taxon>
        <taxon>Brassicaceae</taxon>
        <taxon>Thlaspideae</taxon>
        <taxon>Thlaspi</taxon>
    </lineage>
</organism>